<organism evidence="8 9">
    <name type="scientific">Gordonia alkaliphila</name>
    <dbReference type="NCBI Taxonomy" id="1053547"/>
    <lineage>
        <taxon>Bacteria</taxon>
        <taxon>Bacillati</taxon>
        <taxon>Actinomycetota</taxon>
        <taxon>Actinomycetes</taxon>
        <taxon>Mycobacteriales</taxon>
        <taxon>Gordoniaceae</taxon>
        <taxon>Gordonia</taxon>
    </lineage>
</organism>
<feature type="transmembrane region" description="Helical" evidence="6">
    <location>
        <begin position="271"/>
        <end position="293"/>
    </location>
</feature>
<evidence type="ECO:0000256" key="1">
    <source>
        <dbReference type="ARBA" id="ARBA00004651"/>
    </source>
</evidence>
<keyword evidence="3 6" id="KW-0812">Transmembrane</keyword>
<dbReference type="Gene3D" id="1.20.1250.20">
    <property type="entry name" value="MFS general substrate transporter like domains"/>
    <property type="match status" value="1"/>
</dbReference>
<accession>A0ABP8Z7E2</accession>
<feature type="transmembrane region" description="Helical" evidence="6">
    <location>
        <begin position="83"/>
        <end position="102"/>
    </location>
</feature>
<feature type="transmembrane region" description="Helical" evidence="6">
    <location>
        <begin position="53"/>
        <end position="71"/>
    </location>
</feature>
<evidence type="ECO:0000256" key="6">
    <source>
        <dbReference type="SAM" id="Phobius"/>
    </source>
</evidence>
<feature type="transmembrane region" description="Helical" evidence="6">
    <location>
        <begin position="173"/>
        <end position="193"/>
    </location>
</feature>
<feature type="transmembrane region" description="Helical" evidence="6">
    <location>
        <begin position="205"/>
        <end position="226"/>
    </location>
</feature>
<comment type="subcellular location">
    <subcellularLocation>
        <location evidence="1">Cell membrane</location>
        <topology evidence="1">Multi-pass membrane protein</topology>
    </subcellularLocation>
</comment>
<dbReference type="Proteomes" id="UP001500822">
    <property type="component" value="Unassembled WGS sequence"/>
</dbReference>
<feature type="transmembrane region" description="Helical" evidence="6">
    <location>
        <begin position="299"/>
        <end position="322"/>
    </location>
</feature>
<dbReference type="PROSITE" id="PS50850">
    <property type="entry name" value="MFS"/>
    <property type="match status" value="1"/>
</dbReference>
<dbReference type="Pfam" id="PF07690">
    <property type="entry name" value="MFS_1"/>
    <property type="match status" value="1"/>
</dbReference>
<dbReference type="PANTHER" id="PTHR23501">
    <property type="entry name" value="MAJOR FACILITATOR SUPERFAMILY"/>
    <property type="match status" value="1"/>
</dbReference>
<evidence type="ECO:0000256" key="3">
    <source>
        <dbReference type="ARBA" id="ARBA00022692"/>
    </source>
</evidence>
<keyword evidence="4 6" id="KW-1133">Transmembrane helix</keyword>
<sequence length="468" mass="47800">MSDVVGGWRELFGPEHRAPVVVLAGGIGLFATNTYVTTSLLPSAVTQIGGGEFYAWTMTVFVVASVASSMLVSRALDRFGSRLSYLGGFGVFALGTLLAAVAPSMPVLLTGRAVQGLAAGLLAGLAFAVVRLVLPASLWQRAVALLSAMWGVGNLAGPVVGGFFAQIGFWRGAFLLLAAIAVGLAAVAARVLPVRSGTGGDADPVPWTALVLLAAAALALSVASIVSSSTATGLWVLGAVAATVAFVWRERGAAHRVLPRLVYHGASPLRWIYLAIGLLTLASTIETFVPLFGQRLGGMSPLVAGLLGAAISWGWTVASLISSTVTSDRVRRRVQVAGPVLISLGFVGYAALQVDGPSGAVVTGWFVALFVAGCGIGMAMAHWLTAGLRVSDDPHEAAHVSAGMNTTQLIATAFGSAMAGLLVAVGGPEILGSARVLSVGYALVGVVAVAAVFGEFAADRRHRAQHAR</sequence>
<evidence type="ECO:0000256" key="2">
    <source>
        <dbReference type="ARBA" id="ARBA00022448"/>
    </source>
</evidence>
<evidence type="ECO:0000256" key="4">
    <source>
        <dbReference type="ARBA" id="ARBA00022989"/>
    </source>
</evidence>
<evidence type="ECO:0000256" key="5">
    <source>
        <dbReference type="ARBA" id="ARBA00023136"/>
    </source>
</evidence>
<proteinExistence type="predicted"/>
<name>A0ABP8Z7E2_9ACTN</name>
<feature type="transmembrane region" description="Helical" evidence="6">
    <location>
        <begin position="439"/>
        <end position="458"/>
    </location>
</feature>
<feature type="transmembrane region" description="Helical" evidence="6">
    <location>
        <begin position="334"/>
        <end position="352"/>
    </location>
</feature>
<feature type="domain" description="Major facilitator superfamily (MFS) profile" evidence="7">
    <location>
        <begin position="19"/>
        <end position="462"/>
    </location>
</feature>
<dbReference type="RefSeq" id="WP_246994857.1">
    <property type="nucleotide sequence ID" value="NZ_BAABIE010000007.1"/>
</dbReference>
<dbReference type="Gene3D" id="1.20.1720.10">
    <property type="entry name" value="Multidrug resistance protein D"/>
    <property type="match status" value="1"/>
</dbReference>
<evidence type="ECO:0000313" key="9">
    <source>
        <dbReference type="Proteomes" id="UP001500822"/>
    </source>
</evidence>
<protein>
    <submittedName>
        <fullName evidence="8">MFS transporter</fullName>
    </submittedName>
</protein>
<feature type="transmembrane region" description="Helical" evidence="6">
    <location>
        <begin position="20"/>
        <end position="41"/>
    </location>
</feature>
<reference evidence="9" key="1">
    <citation type="journal article" date="2019" name="Int. J. Syst. Evol. Microbiol.">
        <title>The Global Catalogue of Microorganisms (GCM) 10K type strain sequencing project: providing services to taxonomists for standard genome sequencing and annotation.</title>
        <authorList>
            <consortium name="The Broad Institute Genomics Platform"/>
            <consortium name="The Broad Institute Genome Sequencing Center for Infectious Disease"/>
            <person name="Wu L."/>
            <person name="Ma J."/>
        </authorList>
    </citation>
    <scope>NUCLEOTIDE SEQUENCE [LARGE SCALE GENOMIC DNA]</scope>
    <source>
        <strain evidence="9">JCM 18077</strain>
    </source>
</reference>
<dbReference type="InterPro" id="IPR036259">
    <property type="entry name" value="MFS_trans_sf"/>
</dbReference>
<dbReference type="InterPro" id="IPR020846">
    <property type="entry name" value="MFS_dom"/>
</dbReference>
<keyword evidence="9" id="KW-1185">Reference proteome</keyword>
<gene>
    <name evidence="8" type="ORF">GCM10023217_18620</name>
</gene>
<dbReference type="InterPro" id="IPR011701">
    <property type="entry name" value="MFS"/>
</dbReference>
<feature type="transmembrane region" description="Helical" evidence="6">
    <location>
        <begin position="114"/>
        <end position="134"/>
    </location>
</feature>
<dbReference type="SUPFAM" id="SSF103473">
    <property type="entry name" value="MFS general substrate transporter"/>
    <property type="match status" value="1"/>
</dbReference>
<keyword evidence="2" id="KW-0813">Transport</keyword>
<keyword evidence="5 6" id="KW-0472">Membrane</keyword>
<dbReference type="PANTHER" id="PTHR23501:SF154">
    <property type="entry name" value="MULTIDRUG-EFFLUX TRANSPORTER RV1634-RELATED"/>
    <property type="match status" value="1"/>
</dbReference>
<feature type="transmembrane region" description="Helical" evidence="6">
    <location>
        <begin position="364"/>
        <end position="388"/>
    </location>
</feature>
<evidence type="ECO:0000259" key="7">
    <source>
        <dbReference type="PROSITE" id="PS50850"/>
    </source>
</evidence>
<feature type="transmembrane region" description="Helical" evidence="6">
    <location>
        <begin position="143"/>
        <end position="167"/>
    </location>
</feature>
<dbReference type="EMBL" id="BAABIE010000007">
    <property type="protein sequence ID" value="GAA4748699.1"/>
    <property type="molecule type" value="Genomic_DNA"/>
</dbReference>
<comment type="caution">
    <text evidence="8">The sequence shown here is derived from an EMBL/GenBank/DDBJ whole genome shotgun (WGS) entry which is preliminary data.</text>
</comment>
<evidence type="ECO:0000313" key="8">
    <source>
        <dbReference type="EMBL" id="GAA4748699.1"/>
    </source>
</evidence>
<feature type="transmembrane region" description="Helical" evidence="6">
    <location>
        <begin position="409"/>
        <end position="427"/>
    </location>
</feature>
<feature type="transmembrane region" description="Helical" evidence="6">
    <location>
        <begin position="232"/>
        <end position="250"/>
    </location>
</feature>